<accession>A0A9J6ASX9</accession>
<dbReference type="Proteomes" id="UP000824120">
    <property type="component" value="Chromosome 2"/>
</dbReference>
<dbReference type="AlphaFoldDB" id="A0A9J6ASX9"/>
<name>A0A9J6ASX9_SOLCO</name>
<sequence>NLCKQNWSITRVSSVLVKRNNDILLLYEIVNGLPAQPSCCLLFFLNQKLFQTDPNEHFKKELEVTLLAMIT</sequence>
<keyword evidence="2" id="KW-1185">Reference proteome</keyword>
<comment type="caution">
    <text evidence="1">The sequence shown here is derived from an EMBL/GenBank/DDBJ whole genome shotgun (WGS) entry which is preliminary data.</text>
</comment>
<feature type="non-terminal residue" evidence="1">
    <location>
        <position position="71"/>
    </location>
</feature>
<evidence type="ECO:0000313" key="1">
    <source>
        <dbReference type="EMBL" id="KAG5627417.1"/>
    </source>
</evidence>
<organism evidence="1 2">
    <name type="scientific">Solanum commersonii</name>
    <name type="common">Commerson's wild potato</name>
    <name type="synonym">Commerson's nightshade</name>
    <dbReference type="NCBI Taxonomy" id="4109"/>
    <lineage>
        <taxon>Eukaryota</taxon>
        <taxon>Viridiplantae</taxon>
        <taxon>Streptophyta</taxon>
        <taxon>Embryophyta</taxon>
        <taxon>Tracheophyta</taxon>
        <taxon>Spermatophyta</taxon>
        <taxon>Magnoliopsida</taxon>
        <taxon>eudicotyledons</taxon>
        <taxon>Gunneridae</taxon>
        <taxon>Pentapetalae</taxon>
        <taxon>asterids</taxon>
        <taxon>lamiids</taxon>
        <taxon>Solanales</taxon>
        <taxon>Solanaceae</taxon>
        <taxon>Solanoideae</taxon>
        <taxon>Solaneae</taxon>
        <taxon>Solanum</taxon>
    </lineage>
</organism>
<proteinExistence type="predicted"/>
<dbReference type="EMBL" id="JACXVP010000002">
    <property type="protein sequence ID" value="KAG5627417.1"/>
    <property type="molecule type" value="Genomic_DNA"/>
</dbReference>
<evidence type="ECO:0000313" key="2">
    <source>
        <dbReference type="Proteomes" id="UP000824120"/>
    </source>
</evidence>
<gene>
    <name evidence="1" type="ORF">H5410_012635</name>
</gene>
<protein>
    <submittedName>
        <fullName evidence="1">Uncharacterized protein</fullName>
    </submittedName>
</protein>
<reference evidence="1 2" key="1">
    <citation type="submission" date="2020-09" db="EMBL/GenBank/DDBJ databases">
        <title>De no assembly of potato wild relative species, Solanum commersonii.</title>
        <authorList>
            <person name="Cho K."/>
        </authorList>
    </citation>
    <scope>NUCLEOTIDE SEQUENCE [LARGE SCALE GENOMIC DNA]</scope>
    <source>
        <strain evidence="1">LZ3.2</strain>
        <tissue evidence="1">Leaf</tissue>
    </source>
</reference>